<feature type="transmembrane region" description="Helical" evidence="1">
    <location>
        <begin position="121"/>
        <end position="140"/>
    </location>
</feature>
<feature type="transmembrane region" description="Helical" evidence="1">
    <location>
        <begin position="95"/>
        <end position="115"/>
    </location>
</feature>
<sequence>MDSTHWRRPIQGSLYVLRRNRLLLSAGLLPLPWFLFWTSVAAVFAPGYNPLAQHASELLQAPTLASICARIAATGSGVGFVAFSIGVWRESGRRIAVGAICWMVFGVSMLTNGLWPMGHPMHGFYTIGIANIIAPAMSHIELSAWSANRRAYAVTALVSIASIVYIWLNLVGADPEGFRGLTQRVFSSINSLWPFLVALYLVRRGSSALKAEPAR</sequence>
<name>A0ABM7R781_9GAMM</name>
<keyword evidence="1" id="KW-0812">Transmembrane</keyword>
<feature type="transmembrane region" description="Helical" evidence="1">
    <location>
        <begin position="185"/>
        <end position="202"/>
    </location>
</feature>
<keyword evidence="3" id="KW-1185">Reference proteome</keyword>
<dbReference type="Pfam" id="PF06197">
    <property type="entry name" value="DUF998"/>
    <property type="match status" value="1"/>
</dbReference>
<proteinExistence type="predicted"/>
<feature type="transmembrane region" description="Helical" evidence="1">
    <location>
        <begin position="21"/>
        <end position="44"/>
    </location>
</feature>
<evidence type="ECO:0000313" key="3">
    <source>
        <dbReference type="Proteomes" id="UP000825066"/>
    </source>
</evidence>
<feature type="transmembrane region" description="Helical" evidence="1">
    <location>
        <begin position="64"/>
        <end position="88"/>
    </location>
</feature>
<keyword evidence="1" id="KW-0472">Membrane</keyword>
<organism evidence="2 3">
    <name type="scientific">Stenotrophomonas pavanii</name>
    <dbReference type="NCBI Taxonomy" id="487698"/>
    <lineage>
        <taxon>Bacteria</taxon>
        <taxon>Pseudomonadati</taxon>
        <taxon>Pseudomonadota</taxon>
        <taxon>Gammaproteobacteria</taxon>
        <taxon>Lysobacterales</taxon>
        <taxon>Lysobacteraceae</taxon>
        <taxon>Stenotrophomonas</taxon>
    </lineage>
</organism>
<evidence type="ECO:0000313" key="2">
    <source>
        <dbReference type="EMBL" id="BCX45743.1"/>
    </source>
</evidence>
<reference evidence="2 3" key="1">
    <citation type="submission" date="2021-05" db="EMBL/GenBank/DDBJ databases">
        <title>Complete Genome Sequence of Stenotrophomonas pavanii strain Y.</title>
        <authorList>
            <person name="Dohra H."/>
            <person name="Mohad Din A.R.J."/>
            <person name="Suzuki K."/>
            <person name="Fatma A."/>
            <person name="Honjyo M."/>
            <person name="Nishimura T."/>
            <person name="Moriuch R."/>
            <person name="Masuda K."/>
            <person name="Minoura A."/>
            <person name="Tashiro Y."/>
            <person name="Futamata H."/>
        </authorList>
    </citation>
    <scope>NUCLEOTIDE SEQUENCE [LARGE SCALE GENOMIC DNA]</scope>
    <source>
        <strain evidence="3">Y</strain>
    </source>
</reference>
<dbReference type="Proteomes" id="UP000825066">
    <property type="component" value="Chromosome"/>
</dbReference>
<feature type="transmembrane region" description="Helical" evidence="1">
    <location>
        <begin position="152"/>
        <end position="173"/>
    </location>
</feature>
<dbReference type="EMBL" id="AP024684">
    <property type="protein sequence ID" value="BCX45743.1"/>
    <property type="molecule type" value="Genomic_DNA"/>
</dbReference>
<gene>
    <name evidence="2" type="ORF">STNY_R39660</name>
</gene>
<keyword evidence="1" id="KW-1133">Transmembrane helix</keyword>
<accession>A0ABM7R781</accession>
<dbReference type="InterPro" id="IPR009339">
    <property type="entry name" value="DUF998"/>
</dbReference>
<evidence type="ECO:0000256" key="1">
    <source>
        <dbReference type="SAM" id="Phobius"/>
    </source>
</evidence>
<protein>
    <submittedName>
        <fullName evidence="2">DUF998 domain-containing protein</fullName>
    </submittedName>
</protein>